<feature type="compositionally biased region" description="Polar residues" evidence="1">
    <location>
        <begin position="68"/>
        <end position="83"/>
    </location>
</feature>
<comment type="caution">
    <text evidence="2">The sequence shown here is derived from an EMBL/GenBank/DDBJ whole genome shotgun (WGS) entry which is preliminary data.</text>
</comment>
<evidence type="ECO:0000256" key="1">
    <source>
        <dbReference type="SAM" id="MobiDB-lite"/>
    </source>
</evidence>
<evidence type="ECO:0000313" key="3">
    <source>
        <dbReference type="Proteomes" id="UP001152622"/>
    </source>
</evidence>
<organism evidence="2 3">
    <name type="scientific">Synaphobranchus kaupii</name>
    <name type="common">Kaup's arrowtooth eel</name>
    <dbReference type="NCBI Taxonomy" id="118154"/>
    <lineage>
        <taxon>Eukaryota</taxon>
        <taxon>Metazoa</taxon>
        <taxon>Chordata</taxon>
        <taxon>Craniata</taxon>
        <taxon>Vertebrata</taxon>
        <taxon>Euteleostomi</taxon>
        <taxon>Actinopterygii</taxon>
        <taxon>Neopterygii</taxon>
        <taxon>Teleostei</taxon>
        <taxon>Anguilliformes</taxon>
        <taxon>Synaphobranchidae</taxon>
        <taxon>Synaphobranchus</taxon>
    </lineage>
</organism>
<keyword evidence="3" id="KW-1185">Reference proteome</keyword>
<sequence length="119" mass="13875">MRKSRRYSALPRAFESERGCWRKGFAANPTLSVTGTHTRLLLDYVLPPSPGLWAWQHSLQLGDKDTRNSGGNNSLKFTPTRQTRVTRSHKLNYNSHQRPGLRFQERAVHWTSQPKRYLR</sequence>
<protein>
    <submittedName>
        <fullName evidence="2">Uncharacterized protein</fullName>
    </submittedName>
</protein>
<feature type="region of interest" description="Disordered" evidence="1">
    <location>
        <begin position="64"/>
        <end position="84"/>
    </location>
</feature>
<evidence type="ECO:0000313" key="2">
    <source>
        <dbReference type="EMBL" id="KAJ8374500.1"/>
    </source>
</evidence>
<dbReference type="AlphaFoldDB" id="A0A9Q1G347"/>
<gene>
    <name evidence="2" type="ORF">SKAU_G00050800</name>
</gene>
<name>A0A9Q1G347_SYNKA</name>
<reference evidence="2" key="1">
    <citation type="journal article" date="2023" name="Science">
        <title>Genome structures resolve the early diversification of teleost fishes.</title>
        <authorList>
            <person name="Parey E."/>
            <person name="Louis A."/>
            <person name="Montfort J."/>
            <person name="Bouchez O."/>
            <person name="Roques C."/>
            <person name="Iampietro C."/>
            <person name="Lluch J."/>
            <person name="Castinel A."/>
            <person name="Donnadieu C."/>
            <person name="Desvignes T."/>
            <person name="Floi Bucao C."/>
            <person name="Jouanno E."/>
            <person name="Wen M."/>
            <person name="Mejri S."/>
            <person name="Dirks R."/>
            <person name="Jansen H."/>
            <person name="Henkel C."/>
            <person name="Chen W.J."/>
            <person name="Zahm M."/>
            <person name="Cabau C."/>
            <person name="Klopp C."/>
            <person name="Thompson A.W."/>
            <person name="Robinson-Rechavi M."/>
            <person name="Braasch I."/>
            <person name="Lecointre G."/>
            <person name="Bobe J."/>
            <person name="Postlethwait J.H."/>
            <person name="Berthelot C."/>
            <person name="Roest Crollius H."/>
            <person name="Guiguen Y."/>
        </authorList>
    </citation>
    <scope>NUCLEOTIDE SEQUENCE</scope>
    <source>
        <strain evidence="2">WJC10195</strain>
    </source>
</reference>
<dbReference type="EMBL" id="JAINUF010000002">
    <property type="protein sequence ID" value="KAJ8374500.1"/>
    <property type="molecule type" value="Genomic_DNA"/>
</dbReference>
<proteinExistence type="predicted"/>
<dbReference type="Proteomes" id="UP001152622">
    <property type="component" value="Chromosome 2"/>
</dbReference>
<accession>A0A9Q1G347</accession>